<reference evidence="2" key="2">
    <citation type="submission" date="2021-04" db="EMBL/GenBank/DDBJ databases">
        <authorList>
            <person name="Gilroy R."/>
        </authorList>
    </citation>
    <scope>NUCLEOTIDE SEQUENCE</scope>
    <source>
        <strain evidence="2">CHK178-16964</strain>
    </source>
</reference>
<feature type="transmembrane region" description="Helical" evidence="1">
    <location>
        <begin position="40"/>
        <end position="57"/>
    </location>
</feature>
<keyword evidence="1" id="KW-0812">Transmembrane</keyword>
<dbReference type="EMBL" id="DWZA01000087">
    <property type="protein sequence ID" value="HJA71829.1"/>
    <property type="molecule type" value="Genomic_DNA"/>
</dbReference>
<gene>
    <name evidence="2" type="ORF">IAA07_09695</name>
</gene>
<evidence type="ECO:0000313" key="2">
    <source>
        <dbReference type="EMBL" id="HJA71829.1"/>
    </source>
</evidence>
<keyword evidence="1" id="KW-1133">Transmembrane helix</keyword>
<evidence type="ECO:0008006" key="4">
    <source>
        <dbReference type="Google" id="ProtNLM"/>
    </source>
</evidence>
<proteinExistence type="predicted"/>
<name>A0A9D2KP47_9FIRM</name>
<evidence type="ECO:0000313" key="3">
    <source>
        <dbReference type="Proteomes" id="UP000823900"/>
    </source>
</evidence>
<feature type="transmembrane region" description="Helical" evidence="1">
    <location>
        <begin position="101"/>
        <end position="121"/>
    </location>
</feature>
<feature type="transmembrane region" description="Helical" evidence="1">
    <location>
        <begin position="5"/>
        <end position="20"/>
    </location>
</feature>
<sequence>MILNCLAYFIIPVYTLLFAGRTDWLHENFSIIRNFGFRKWAFVVWGMLLVFYFYLSMKEIVRFLPRRSLQGFLCRASLCLLVLTILTPYKPEDFPVFSSLHVWFAFTCPVLLMTSLLAIILQLRKRDLTVYRRFFTGFWCIAAACAVFYFSAGMINSLLEVFFVLSCTLLVKKLHRRVADLYN</sequence>
<feature type="transmembrane region" description="Helical" evidence="1">
    <location>
        <begin position="69"/>
        <end position="89"/>
    </location>
</feature>
<keyword evidence="1" id="KW-0472">Membrane</keyword>
<comment type="caution">
    <text evidence="2">The sequence shown here is derived from an EMBL/GenBank/DDBJ whole genome shotgun (WGS) entry which is preliminary data.</text>
</comment>
<feature type="transmembrane region" description="Helical" evidence="1">
    <location>
        <begin position="133"/>
        <end position="152"/>
    </location>
</feature>
<reference evidence="2" key="1">
    <citation type="journal article" date="2021" name="PeerJ">
        <title>Extensive microbial diversity within the chicken gut microbiome revealed by metagenomics and culture.</title>
        <authorList>
            <person name="Gilroy R."/>
            <person name="Ravi A."/>
            <person name="Getino M."/>
            <person name="Pursley I."/>
            <person name="Horton D.L."/>
            <person name="Alikhan N.F."/>
            <person name="Baker D."/>
            <person name="Gharbi K."/>
            <person name="Hall N."/>
            <person name="Watson M."/>
            <person name="Adriaenssens E.M."/>
            <person name="Foster-Nyarko E."/>
            <person name="Jarju S."/>
            <person name="Secka A."/>
            <person name="Antonio M."/>
            <person name="Oren A."/>
            <person name="Chaudhuri R.R."/>
            <person name="La Ragione R."/>
            <person name="Hildebrand F."/>
            <person name="Pallen M.J."/>
        </authorList>
    </citation>
    <scope>NUCLEOTIDE SEQUENCE</scope>
    <source>
        <strain evidence="2">CHK178-16964</strain>
    </source>
</reference>
<dbReference type="AlphaFoldDB" id="A0A9D2KP47"/>
<protein>
    <recommendedName>
        <fullName evidence="4">DUF998 domain-containing protein</fullName>
    </recommendedName>
</protein>
<evidence type="ECO:0000256" key="1">
    <source>
        <dbReference type="SAM" id="Phobius"/>
    </source>
</evidence>
<organism evidence="2 3">
    <name type="scientific">Candidatus Lachnoclostridium stercoravium</name>
    <dbReference type="NCBI Taxonomy" id="2838633"/>
    <lineage>
        <taxon>Bacteria</taxon>
        <taxon>Bacillati</taxon>
        <taxon>Bacillota</taxon>
        <taxon>Clostridia</taxon>
        <taxon>Lachnospirales</taxon>
        <taxon>Lachnospiraceae</taxon>
    </lineage>
</organism>
<dbReference type="Proteomes" id="UP000823900">
    <property type="component" value="Unassembled WGS sequence"/>
</dbReference>
<accession>A0A9D2KP47</accession>